<dbReference type="OrthoDB" id="1045822at2759"/>
<accession>A0A8J4TX73</accession>
<comment type="caution">
    <text evidence="1">The sequence shown here is derived from an EMBL/GenBank/DDBJ whole genome shotgun (WGS) entry which is preliminary data.</text>
</comment>
<organism evidence="1 2">
    <name type="scientific">Clarias magur</name>
    <name type="common">Asian catfish</name>
    <name type="synonym">Macropteronotus magur</name>
    <dbReference type="NCBI Taxonomy" id="1594786"/>
    <lineage>
        <taxon>Eukaryota</taxon>
        <taxon>Metazoa</taxon>
        <taxon>Chordata</taxon>
        <taxon>Craniata</taxon>
        <taxon>Vertebrata</taxon>
        <taxon>Euteleostomi</taxon>
        <taxon>Actinopterygii</taxon>
        <taxon>Neopterygii</taxon>
        <taxon>Teleostei</taxon>
        <taxon>Ostariophysi</taxon>
        <taxon>Siluriformes</taxon>
        <taxon>Clariidae</taxon>
        <taxon>Clarias</taxon>
    </lineage>
</organism>
<dbReference type="AlphaFoldDB" id="A0A8J4TX73"/>
<feature type="non-terminal residue" evidence="1">
    <location>
        <position position="51"/>
    </location>
</feature>
<evidence type="ECO:0000313" key="2">
    <source>
        <dbReference type="Proteomes" id="UP000727407"/>
    </source>
</evidence>
<dbReference type="EMBL" id="QNUK01000157">
    <property type="protein sequence ID" value="KAF5899764.1"/>
    <property type="molecule type" value="Genomic_DNA"/>
</dbReference>
<proteinExistence type="predicted"/>
<feature type="non-terminal residue" evidence="1">
    <location>
        <position position="1"/>
    </location>
</feature>
<evidence type="ECO:0000313" key="1">
    <source>
        <dbReference type="EMBL" id="KAF5899764.1"/>
    </source>
</evidence>
<protein>
    <submittedName>
        <fullName evidence="1">Cornifelin B-like</fullName>
    </submittedName>
</protein>
<gene>
    <name evidence="1" type="primary">ponzr4</name>
    <name evidence="1" type="ORF">DAT39_010537</name>
</gene>
<sequence>CFATWCNPCFNCIVAKDHGECLCLPLLECWGFIPPIAMAMRVSTRLTYGIE</sequence>
<name>A0A8J4TX73_CLAMG</name>
<reference evidence="1" key="1">
    <citation type="submission" date="2020-07" db="EMBL/GenBank/DDBJ databases">
        <title>Clarias magur genome sequencing, assembly and annotation.</title>
        <authorList>
            <person name="Kushwaha B."/>
            <person name="Kumar R."/>
            <person name="Das P."/>
            <person name="Joshi C.G."/>
            <person name="Kumar D."/>
            <person name="Nagpure N.S."/>
            <person name="Pandey M."/>
            <person name="Agarwal S."/>
            <person name="Srivastava S."/>
            <person name="Singh M."/>
            <person name="Sahoo L."/>
            <person name="Jayasankar P."/>
            <person name="Meher P.K."/>
            <person name="Koringa P.G."/>
            <person name="Iquebal M.A."/>
            <person name="Das S.P."/>
            <person name="Bit A."/>
            <person name="Patnaik S."/>
            <person name="Patel N."/>
            <person name="Shah T.M."/>
            <person name="Hinsu A."/>
            <person name="Jena J.K."/>
        </authorList>
    </citation>
    <scope>NUCLEOTIDE SEQUENCE</scope>
    <source>
        <strain evidence="1">CIFAMagur01</strain>
        <tissue evidence="1">Testis</tissue>
    </source>
</reference>
<dbReference type="Proteomes" id="UP000727407">
    <property type="component" value="Unassembled WGS sequence"/>
</dbReference>
<keyword evidence="2" id="KW-1185">Reference proteome</keyword>